<dbReference type="GO" id="GO:0005886">
    <property type="term" value="C:plasma membrane"/>
    <property type="evidence" value="ECO:0007669"/>
    <property type="project" value="UniProtKB-SubCell"/>
</dbReference>
<dbReference type="RefSeq" id="WP_166396970.1">
    <property type="nucleotide sequence ID" value="NZ_CP045121.1"/>
</dbReference>
<keyword evidence="7 10" id="KW-0406">Ion transport</keyword>
<keyword evidence="6 10" id="KW-0915">Sodium</keyword>
<dbReference type="InterPro" id="IPR018422">
    <property type="entry name" value="Cation/H_exchanger_CPA1"/>
</dbReference>
<dbReference type="NCBIfam" id="TIGR00831">
    <property type="entry name" value="a_cpa1"/>
    <property type="match status" value="1"/>
</dbReference>
<keyword evidence="3 10" id="KW-1003">Cell membrane</keyword>
<evidence type="ECO:0000256" key="3">
    <source>
        <dbReference type="ARBA" id="ARBA00022475"/>
    </source>
</evidence>
<reference evidence="12 13" key="1">
    <citation type="submission" date="2019-10" db="EMBL/GenBank/DDBJ databases">
        <title>Rubrobacter sp nov SCSIO 52915 isolated from a deep-sea sediment in the South China Sea.</title>
        <authorList>
            <person name="Chen R.W."/>
        </authorList>
    </citation>
    <scope>NUCLEOTIDE SEQUENCE [LARGE SCALE GENOMIC DNA]</scope>
    <source>
        <strain evidence="12 13">SCSIO 52915</strain>
    </source>
</reference>
<dbReference type="InterPro" id="IPR004705">
    <property type="entry name" value="Cation/H_exchanger_CPA1_bac"/>
</dbReference>
<keyword evidence="5 10" id="KW-1133">Transmembrane helix</keyword>
<dbReference type="PANTHER" id="PTHR10110:SF86">
    <property type="entry name" value="SODIUM_HYDROGEN EXCHANGER 7"/>
    <property type="match status" value="1"/>
</dbReference>
<dbReference type="InterPro" id="IPR006153">
    <property type="entry name" value="Cation/H_exchanger_TM"/>
</dbReference>
<dbReference type="Proteomes" id="UP000502706">
    <property type="component" value="Chromosome"/>
</dbReference>
<dbReference type="GO" id="GO:0098719">
    <property type="term" value="P:sodium ion import across plasma membrane"/>
    <property type="evidence" value="ECO:0007669"/>
    <property type="project" value="TreeGrafter"/>
</dbReference>
<evidence type="ECO:0000313" key="13">
    <source>
        <dbReference type="Proteomes" id="UP000502706"/>
    </source>
</evidence>
<evidence type="ECO:0000259" key="11">
    <source>
        <dbReference type="Pfam" id="PF00999"/>
    </source>
</evidence>
<comment type="similarity">
    <text evidence="10">Belongs to the monovalent cation:proton antiporter 1 (CPA1) transporter (TC 2.A.36) family.</text>
</comment>
<feature type="transmembrane region" description="Helical" evidence="10">
    <location>
        <begin position="6"/>
        <end position="22"/>
    </location>
</feature>
<evidence type="ECO:0000256" key="2">
    <source>
        <dbReference type="ARBA" id="ARBA00022448"/>
    </source>
</evidence>
<feature type="transmembrane region" description="Helical" evidence="10">
    <location>
        <begin position="385"/>
        <end position="404"/>
    </location>
</feature>
<keyword evidence="10" id="KW-0050">Antiport</keyword>
<evidence type="ECO:0000256" key="4">
    <source>
        <dbReference type="ARBA" id="ARBA00022692"/>
    </source>
</evidence>
<gene>
    <name evidence="12" type="ORF">GBA65_13190</name>
</gene>
<comment type="subcellular location">
    <subcellularLocation>
        <location evidence="1 10">Cell membrane</location>
        <topology evidence="1 10">Multi-pass membrane protein</topology>
    </subcellularLocation>
</comment>
<evidence type="ECO:0000256" key="5">
    <source>
        <dbReference type="ARBA" id="ARBA00022989"/>
    </source>
</evidence>
<feature type="transmembrane region" description="Helical" evidence="10">
    <location>
        <begin position="88"/>
        <end position="109"/>
    </location>
</feature>
<dbReference type="AlphaFoldDB" id="A0A6G8PYN6"/>
<dbReference type="PANTHER" id="PTHR10110">
    <property type="entry name" value="SODIUM/HYDROGEN EXCHANGER"/>
    <property type="match status" value="1"/>
</dbReference>
<accession>A0A6G8PYN6</accession>
<name>A0A6G8PYN6_9ACTN</name>
<feature type="transmembrane region" description="Helical" evidence="10">
    <location>
        <begin position="57"/>
        <end position="76"/>
    </location>
</feature>
<protein>
    <submittedName>
        <fullName evidence="12">Na+/H+ antiporter</fullName>
    </submittedName>
</protein>
<keyword evidence="9 10" id="KW-0739">Sodium transport</keyword>
<evidence type="ECO:0000256" key="10">
    <source>
        <dbReference type="RuleBase" id="RU366002"/>
    </source>
</evidence>
<dbReference type="KEGG" id="rmar:GBA65_13190"/>
<feature type="transmembrane region" description="Helical" evidence="10">
    <location>
        <begin position="268"/>
        <end position="291"/>
    </location>
</feature>
<dbReference type="GO" id="GO:0015386">
    <property type="term" value="F:potassium:proton antiporter activity"/>
    <property type="evidence" value="ECO:0007669"/>
    <property type="project" value="TreeGrafter"/>
</dbReference>
<dbReference type="GO" id="GO:0015385">
    <property type="term" value="F:sodium:proton antiporter activity"/>
    <property type="evidence" value="ECO:0007669"/>
    <property type="project" value="InterPro"/>
</dbReference>
<sequence length="533" mass="58324">MEHIELVVFGLLVAVAGLVLIADKLEVPYPILLVLGGLVLGFAPGVRGLHIELEPELVLVLFLPPLLYSAAFFSSLRDLRANIRPIGLLAVGLVLLTAVAVAAVAHWVIGLPWAVAFVLGGILSPTDPVAATAIAQRLGVPRRIVTLLEGESLVNDASALVLFRIALVVAGGAAFSFLDLGYRFVVGVAIGVGIGLLVGWIIVAVRRRVEDPLVEITITLFTGYAAYLPAEELNNSEILPASAVLAAVTVGIYVGWRNPSLTSPRTRLQAFSVWETVTFLLNSLLFILVGLQLPAILEELSDENLSLATLALYGALVSLAVILARFLWVFPATYVPRWLSPRLRERDPSPPWQNVMVISYAGMRGAVSLAAALAVPESIAARDLILFLTFCVILVTVVGQGLTLQPLIRWLDIHDDGASEREEIKARLVAAEAALDRIDELAEEGWVREDTAERMRGLYGYRRRRFVARHVGSYEDGEEDLEERSSDFQRFRRELLEAERAAVLRMRSEGKIGDEAMRNVERDLDLEDARLEI</sequence>
<evidence type="ECO:0000256" key="1">
    <source>
        <dbReference type="ARBA" id="ARBA00004651"/>
    </source>
</evidence>
<evidence type="ECO:0000256" key="7">
    <source>
        <dbReference type="ARBA" id="ARBA00023065"/>
    </source>
</evidence>
<evidence type="ECO:0000313" key="12">
    <source>
        <dbReference type="EMBL" id="QIN79306.1"/>
    </source>
</evidence>
<proteinExistence type="inferred from homology"/>
<feature type="transmembrane region" description="Helical" evidence="10">
    <location>
        <begin position="157"/>
        <end position="178"/>
    </location>
</feature>
<keyword evidence="4 10" id="KW-0812">Transmembrane</keyword>
<evidence type="ECO:0000256" key="8">
    <source>
        <dbReference type="ARBA" id="ARBA00023136"/>
    </source>
</evidence>
<dbReference type="Gene3D" id="6.10.140.1330">
    <property type="match status" value="1"/>
</dbReference>
<keyword evidence="13" id="KW-1185">Reference proteome</keyword>
<feature type="transmembrane region" description="Helical" evidence="10">
    <location>
        <begin position="184"/>
        <end position="205"/>
    </location>
</feature>
<feature type="transmembrane region" description="Helical" evidence="10">
    <location>
        <begin position="236"/>
        <end position="256"/>
    </location>
</feature>
<comment type="function">
    <text evidence="10">Na(+)/H(+) antiporter that extrudes sodium in exchange for external protons.</text>
</comment>
<dbReference type="EMBL" id="CP045121">
    <property type="protein sequence ID" value="QIN79306.1"/>
    <property type="molecule type" value="Genomic_DNA"/>
</dbReference>
<keyword evidence="2 10" id="KW-0813">Transport</keyword>
<evidence type="ECO:0000256" key="9">
    <source>
        <dbReference type="ARBA" id="ARBA00023201"/>
    </source>
</evidence>
<evidence type="ECO:0000256" key="6">
    <source>
        <dbReference type="ARBA" id="ARBA00023053"/>
    </source>
</evidence>
<organism evidence="12 13">
    <name type="scientific">Rubrobacter marinus</name>
    <dbReference type="NCBI Taxonomy" id="2653852"/>
    <lineage>
        <taxon>Bacteria</taxon>
        <taxon>Bacillati</taxon>
        <taxon>Actinomycetota</taxon>
        <taxon>Rubrobacteria</taxon>
        <taxon>Rubrobacterales</taxon>
        <taxon>Rubrobacteraceae</taxon>
        <taxon>Rubrobacter</taxon>
    </lineage>
</organism>
<feature type="transmembrane region" description="Helical" evidence="10">
    <location>
        <begin position="212"/>
        <end position="230"/>
    </location>
</feature>
<feature type="domain" description="Cation/H+ exchanger transmembrane" evidence="11">
    <location>
        <begin position="12"/>
        <end position="410"/>
    </location>
</feature>
<dbReference type="Pfam" id="PF00999">
    <property type="entry name" value="Na_H_Exchanger"/>
    <property type="match status" value="1"/>
</dbReference>
<feature type="transmembrane region" description="Helical" evidence="10">
    <location>
        <begin position="311"/>
        <end position="334"/>
    </location>
</feature>
<feature type="transmembrane region" description="Helical" evidence="10">
    <location>
        <begin position="29"/>
        <end position="51"/>
    </location>
</feature>
<keyword evidence="8 10" id="KW-0472">Membrane</keyword>
<dbReference type="GO" id="GO:0051453">
    <property type="term" value="P:regulation of intracellular pH"/>
    <property type="evidence" value="ECO:0007669"/>
    <property type="project" value="TreeGrafter"/>
</dbReference>
<feature type="transmembrane region" description="Helical" evidence="10">
    <location>
        <begin position="115"/>
        <end position="136"/>
    </location>
</feature>